<dbReference type="STRING" id="69.GLE_0654"/>
<dbReference type="SUPFAM" id="SSF52266">
    <property type="entry name" value="SGNH hydrolase"/>
    <property type="match status" value="1"/>
</dbReference>
<sequence length="253" mass="26866">MIFKSFGARRDRDARCAKQGYAGLRRRLQWAMSPALPAAALLSAALLAAAPAAAQPASAAKPAPATPAANAQRTVLFMGDSLSAGYGLAAPQGWVALTAQRIAQAKPGWRVVNASISGETTAGGAARIAGELQRNRPAVVVIELGSNDGLRGLPLAQSRANLERMIQAAQAAKAQVLLIGMRMPPNLGREYTEGFERNYRELAQKHSAPLLPFLLEPVAADRNNFQNDNLHPTAAAQPALRDHVWTKLGPMLK</sequence>
<evidence type="ECO:0000313" key="2">
    <source>
        <dbReference type="EMBL" id="ALN56012.1"/>
    </source>
</evidence>
<name>A0A0S2DBU6_LYSEN</name>
<dbReference type="InterPro" id="IPR051532">
    <property type="entry name" value="Ester_Hydrolysis_Enzymes"/>
</dbReference>
<keyword evidence="2" id="KW-0378">Hydrolase</keyword>
<gene>
    <name evidence="2" type="primary">pldB</name>
    <name evidence="2" type="ORF">GLE_0654</name>
</gene>
<dbReference type="InterPro" id="IPR008265">
    <property type="entry name" value="Lipase_GDSL_AS"/>
</dbReference>
<feature type="domain" description="SGNH hydrolase-type esterase" evidence="1">
    <location>
        <begin position="77"/>
        <end position="236"/>
    </location>
</feature>
<dbReference type="PANTHER" id="PTHR30383">
    <property type="entry name" value="THIOESTERASE 1/PROTEASE 1/LYSOPHOSPHOLIPASE L1"/>
    <property type="match status" value="1"/>
</dbReference>
<dbReference type="EC" id="3.1.1.5" evidence="2"/>
<dbReference type="CDD" id="cd01822">
    <property type="entry name" value="Lysophospholipase_L1_like"/>
    <property type="match status" value="1"/>
</dbReference>
<dbReference type="AlphaFoldDB" id="A0A0S2DBU6"/>
<dbReference type="Proteomes" id="UP000061569">
    <property type="component" value="Chromosome"/>
</dbReference>
<dbReference type="Gene3D" id="3.40.50.1110">
    <property type="entry name" value="SGNH hydrolase"/>
    <property type="match status" value="1"/>
</dbReference>
<evidence type="ECO:0000313" key="3">
    <source>
        <dbReference type="Proteomes" id="UP000061569"/>
    </source>
</evidence>
<dbReference type="EMBL" id="CP013140">
    <property type="protein sequence ID" value="ALN56012.1"/>
    <property type="molecule type" value="Genomic_DNA"/>
</dbReference>
<dbReference type="KEGG" id="lez:GLE_0654"/>
<dbReference type="GO" id="GO:0004622">
    <property type="term" value="F:phosphatidylcholine lysophospholipase activity"/>
    <property type="evidence" value="ECO:0007669"/>
    <property type="project" value="UniProtKB-EC"/>
</dbReference>
<dbReference type="PROSITE" id="PS01098">
    <property type="entry name" value="LIPASE_GDSL_SER"/>
    <property type="match status" value="1"/>
</dbReference>
<accession>A0A0S2DBU6</accession>
<reference evidence="2 3" key="1">
    <citation type="submission" date="2015-11" db="EMBL/GenBank/DDBJ databases">
        <title>Genome sequences of Lysobacter enzymogenes strain C3 and Lysobacter antibioticus ATCC 29479.</title>
        <authorList>
            <person name="Kobayashi D.Y."/>
        </authorList>
    </citation>
    <scope>NUCLEOTIDE SEQUENCE [LARGE SCALE GENOMIC DNA]</scope>
    <source>
        <strain evidence="2 3">C3</strain>
    </source>
</reference>
<dbReference type="InterPro" id="IPR013830">
    <property type="entry name" value="SGNH_hydro"/>
</dbReference>
<dbReference type="Pfam" id="PF13472">
    <property type="entry name" value="Lipase_GDSL_2"/>
    <property type="match status" value="1"/>
</dbReference>
<organism evidence="2 3">
    <name type="scientific">Lysobacter enzymogenes</name>
    <dbReference type="NCBI Taxonomy" id="69"/>
    <lineage>
        <taxon>Bacteria</taxon>
        <taxon>Pseudomonadati</taxon>
        <taxon>Pseudomonadota</taxon>
        <taxon>Gammaproteobacteria</taxon>
        <taxon>Lysobacterales</taxon>
        <taxon>Lysobacteraceae</taxon>
        <taxon>Lysobacter</taxon>
    </lineage>
</organism>
<dbReference type="GO" id="GO:0006629">
    <property type="term" value="P:lipid metabolic process"/>
    <property type="evidence" value="ECO:0007669"/>
    <property type="project" value="InterPro"/>
</dbReference>
<protein>
    <submittedName>
        <fullName evidence="2">Lysophospholipase</fullName>
        <ecNumber evidence="2">3.1.1.5</ecNumber>
    </submittedName>
</protein>
<evidence type="ECO:0000259" key="1">
    <source>
        <dbReference type="Pfam" id="PF13472"/>
    </source>
</evidence>
<dbReference type="PATRIC" id="fig|69.6.peg.643"/>
<dbReference type="PANTHER" id="PTHR30383:SF24">
    <property type="entry name" value="THIOESTERASE 1_PROTEASE 1_LYSOPHOSPHOLIPASE L1"/>
    <property type="match status" value="1"/>
</dbReference>
<proteinExistence type="predicted"/>
<dbReference type="InterPro" id="IPR036514">
    <property type="entry name" value="SGNH_hydro_sf"/>
</dbReference>